<dbReference type="STRING" id="225164.V4A3F3"/>
<evidence type="ECO:0000256" key="2">
    <source>
        <dbReference type="ARBA" id="ARBA00006843"/>
    </source>
</evidence>
<evidence type="ECO:0000313" key="7">
    <source>
        <dbReference type="EMBL" id="ESO89460.1"/>
    </source>
</evidence>
<keyword evidence="5 6" id="KW-0472">Membrane</keyword>
<dbReference type="OMA" id="TYICAIT"/>
<dbReference type="GeneID" id="20249494"/>
<gene>
    <name evidence="7" type="ORF">LOTGIDRAFT_234303</name>
</gene>
<dbReference type="InterPro" id="IPR051423">
    <property type="entry name" value="CD225/Dispanin"/>
</dbReference>
<dbReference type="PANTHER" id="PTHR14948:SF44">
    <property type="entry name" value="PROLINE-RICH TRANSMEMBRANE PROTEIN 1-LIKE"/>
    <property type="match status" value="1"/>
</dbReference>
<dbReference type="EMBL" id="KB202591">
    <property type="protein sequence ID" value="ESO89460.1"/>
    <property type="molecule type" value="Genomic_DNA"/>
</dbReference>
<reference evidence="7 8" key="1">
    <citation type="journal article" date="2013" name="Nature">
        <title>Insights into bilaterian evolution from three spiralian genomes.</title>
        <authorList>
            <person name="Simakov O."/>
            <person name="Marletaz F."/>
            <person name="Cho S.J."/>
            <person name="Edsinger-Gonzales E."/>
            <person name="Havlak P."/>
            <person name="Hellsten U."/>
            <person name="Kuo D.H."/>
            <person name="Larsson T."/>
            <person name="Lv J."/>
            <person name="Arendt D."/>
            <person name="Savage R."/>
            <person name="Osoegawa K."/>
            <person name="de Jong P."/>
            <person name="Grimwood J."/>
            <person name="Chapman J.A."/>
            <person name="Shapiro H."/>
            <person name="Aerts A."/>
            <person name="Otillar R.P."/>
            <person name="Terry A.Y."/>
            <person name="Boore J.L."/>
            <person name="Grigoriev I.V."/>
            <person name="Lindberg D.R."/>
            <person name="Seaver E.C."/>
            <person name="Weisblat D.A."/>
            <person name="Putnam N.H."/>
            <person name="Rokhsar D.S."/>
        </authorList>
    </citation>
    <scope>NUCLEOTIDE SEQUENCE [LARGE SCALE GENOMIC DNA]</scope>
</reference>
<keyword evidence="8" id="KW-1185">Reference proteome</keyword>
<name>V4A3F3_LOTGI</name>
<dbReference type="RefSeq" id="XP_009059821.1">
    <property type="nucleotide sequence ID" value="XM_009061573.1"/>
</dbReference>
<keyword evidence="3 6" id="KW-0812">Transmembrane</keyword>
<dbReference type="InterPro" id="IPR007593">
    <property type="entry name" value="CD225/Dispanin_fam"/>
</dbReference>
<organism evidence="7 8">
    <name type="scientific">Lottia gigantea</name>
    <name type="common">Giant owl limpet</name>
    <dbReference type="NCBI Taxonomy" id="225164"/>
    <lineage>
        <taxon>Eukaryota</taxon>
        <taxon>Metazoa</taxon>
        <taxon>Spiralia</taxon>
        <taxon>Lophotrochozoa</taxon>
        <taxon>Mollusca</taxon>
        <taxon>Gastropoda</taxon>
        <taxon>Patellogastropoda</taxon>
        <taxon>Lottioidea</taxon>
        <taxon>Lottiidae</taxon>
        <taxon>Lottia</taxon>
    </lineage>
</organism>
<sequence length="121" mass="13274">MSQGGQGYPMHNYAQQQGPPVVSQTIITTRPSDYFGCALFTCLCCFWPTGIAALVFSCNSRSAADRMDFAQAENDGRMAKIFSIISLVIGLVWMIAVIIYVVVVFVVLVDTVNKATNDYYA</sequence>
<evidence type="ECO:0000256" key="4">
    <source>
        <dbReference type="ARBA" id="ARBA00022989"/>
    </source>
</evidence>
<evidence type="ECO:0000256" key="6">
    <source>
        <dbReference type="SAM" id="Phobius"/>
    </source>
</evidence>
<dbReference type="HOGENOM" id="CLU_140587_1_1_1"/>
<evidence type="ECO:0000256" key="3">
    <source>
        <dbReference type="ARBA" id="ARBA00022692"/>
    </source>
</evidence>
<proteinExistence type="inferred from homology"/>
<protein>
    <submittedName>
        <fullName evidence="7">Uncharacterized protein</fullName>
    </submittedName>
</protein>
<accession>V4A3F3</accession>
<dbReference type="OrthoDB" id="10038436at2759"/>
<dbReference type="KEGG" id="lgi:LOTGIDRAFT_234303"/>
<dbReference type="Proteomes" id="UP000030746">
    <property type="component" value="Unassembled WGS sequence"/>
</dbReference>
<dbReference type="PANTHER" id="PTHR14948">
    <property type="entry name" value="NG5"/>
    <property type="match status" value="1"/>
</dbReference>
<dbReference type="CTD" id="20249494"/>
<dbReference type="GO" id="GO:0016020">
    <property type="term" value="C:membrane"/>
    <property type="evidence" value="ECO:0007669"/>
    <property type="project" value="UniProtKB-SubCell"/>
</dbReference>
<dbReference type="AlphaFoldDB" id="V4A3F3"/>
<feature type="transmembrane region" description="Helical" evidence="6">
    <location>
        <begin position="81"/>
        <end position="109"/>
    </location>
</feature>
<evidence type="ECO:0000256" key="5">
    <source>
        <dbReference type="ARBA" id="ARBA00023136"/>
    </source>
</evidence>
<feature type="transmembrane region" description="Helical" evidence="6">
    <location>
        <begin position="38"/>
        <end position="60"/>
    </location>
</feature>
<comment type="similarity">
    <text evidence="2">Belongs to the CD225/Dispanin family.</text>
</comment>
<keyword evidence="4 6" id="KW-1133">Transmembrane helix</keyword>
<evidence type="ECO:0000256" key="1">
    <source>
        <dbReference type="ARBA" id="ARBA00004370"/>
    </source>
</evidence>
<evidence type="ECO:0000313" key="8">
    <source>
        <dbReference type="Proteomes" id="UP000030746"/>
    </source>
</evidence>
<dbReference type="Pfam" id="PF04505">
    <property type="entry name" value="CD225"/>
    <property type="match status" value="1"/>
</dbReference>
<comment type="subcellular location">
    <subcellularLocation>
        <location evidence="1">Membrane</location>
    </subcellularLocation>
</comment>